<accession>A0AB37G412</accession>
<dbReference type="InterPro" id="IPR023809">
    <property type="entry name" value="Thiopep_bacteriocin_synth_dom"/>
</dbReference>
<evidence type="ECO:0000259" key="1">
    <source>
        <dbReference type="Pfam" id="PF04738"/>
    </source>
</evidence>
<evidence type="ECO:0000313" key="4">
    <source>
        <dbReference type="Proteomes" id="UP000516797"/>
    </source>
</evidence>
<sequence>MVNDKYFKTDSYLIRSSILETQTKNFVNNIDFLEHLKNDQIFLEQLFFANSSLYYQLLKYYQGNISNTKKVDKIAISVYRYYKRSHGRPTPLGLFSETSIGTFQENNHMKLNENVNKIITLDAEWLMLLVYKFESEYYNSLSFTINNACYKKGDRIYQLYSLIEDQEKISIRETSVYKIISKNCSRGYCNYRKLIEELVSVYGIESSNLAEDYILTLIKNHYLLSDIQKDILCGSPREKLLDFISRNYIDIHIKTSLRNIFEMIDLYSKLPIGEGVALLEKIYETMSSIVRSKSYLKIDLISNYSEFSFSTQIQEKFERFANFIALSTESTNKTHLDYYSEAFLEKYGLEREVKLVELLDPCIGLGAPFGYNHPSNDFIMEEPPFEFYSEAEEQMYLDLYTKAVSERRPIELSSIVNHYEKINSEKLSNIDGFDLFFNMVKKDGKTIFSLSNIIGSNTLGGGSGRFAGLSGTLQNFHEKLLQHEDRIGDLDNISTCEILFLPENLRHRNIMNTVSNRNFCLPISTDVSGKKILLEDIYIGLSSDLKFYARDIRSGEFIRFYSTNMYNLTLFCNELRFLVEISIKNNIGKIPWEIIYKNFSYVPRLTFEDIIMAPAKWRVRVNDTMNSVNQIVKKYGLPQTFYIEEGDSRILINLTKQLDYNSFENLLSSSFQNKTQLILTEVIGDDSPVVRNGKSTSSDLVIPFRNTNYLSNCSHGYKKIVETQDFELMDRERRQLPFQEWTYFKIYISEDRQDEFLIGYLTRLKNHILENEGKVFYLRYRDPKPHIRLRISGLSENIELYYSVLSIINEAIKNCIVSTFSIDIYERELERYGGSLLMREIEDIFCVDSQICIEMINSSKLDSELSILDYAVLVNYIYLKTLFIRDDSIIEFLEDVSPSNRSKNLNKTKHHYINMIKNYILKNNLQSNFPIITELSILLHSIQFKINKFEKFRKTSIVDSIIHVHNNRLIGIDREQEKEIYNILRLVFQNEKFTKDK</sequence>
<feature type="domain" description="Thiopeptide-type bacteriocin biosynthesis" evidence="2">
    <location>
        <begin position="741"/>
        <end position="985"/>
    </location>
</feature>
<evidence type="ECO:0000259" key="2">
    <source>
        <dbReference type="Pfam" id="PF14028"/>
    </source>
</evidence>
<organism evidence="3 4">
    <name type="scientific">Streptococcus suis</name>
    <dbReference type="NCBI Taxonomy" id="1307"/>
    <lineage>
        <taxon>Bacteria</taxon>
        <taxon>Bacillati</taxon>
        <taxon>Bacillota</taxon>
        <taxon>Bacilli</taxon>
        <taxon>Lactobacillales</taxon>
        <taxon>Streptococcaceae</taxon>
        <taxon>Streptococcus</taxon>
    </lineage>
</organism>
<dbReference type="RefSeq" id="WP_017768976.1">
    <property type="nucleotide sequence ID" value="NZ_CECV01000005.1"/>
</dbReference>
<reference evidence="3 4" key="1">
    <citation type="submission" date="2020-07" db="EMBL/GenBank/DDBJ databases">
        <title>Complete genome sequences of Streptococcus suis pig pathogenic strain 10, 13-00283-02 and 16085/3b.</title>
        <authorList>
            <person name="Bunk B."/>
            <person name="Jakobczak B."/>
            <person name="Florian V."/>
            <person name="Dittmar D."/>
            <person name="Maeder U."/>
            <person name="Jarek M."/>
            <person name="Baums C.G."/>
            <person name="Haeussler S."/>
            <person name="Voelker U."/>
            <person name="Michalik S."/>
        </authorList>
    </citation>
    <scope>NUCLEOTIDE SEQUENCE [LARGE SCALE GENOMIC DNA]</scope>
    <source>
        <strain evidence="3 4">13-00283-02</strain>
    </source>
</reference>
<evidence type="ECO:0000313" key="3">
    <source>
        <dbReference type="EMBL" id="QOE27608.1"/>
    </source>
</evidence>
<feature type="domain" description="Lantibiotic dehydratase N-terminal" evidence="1">
    <location>
        <begin position="39"/>
        <end position="660"/>
    </location>
</feature>
<dbReference type="Proteomes" id="UP000516797">
    <property type="component" value="Chromosome"/>
</dbReference>
<gene>
    <name evidence="3" type="primary">nisB</name>
    <name evidence="3" type="ORF">SSU1300283_00277</name>
</gene>
<dbReference type="Pfam" id="PF14028">
    <property type="entry name" value="Lant_dehydr_C"/>
    <property type="match status" value="1"/>
</dbReference>
<dbReference type="AlphaFoldDB" id="A0AB37G412"/>
<dbReference type="NCBIfam" id="TIGR03891">
    <property type="entry name" value="thiopep_ocin"/>
    <property type="match status" value="1"/>
</dbReference>
<dbReference type="Pfam" id="PF04738">
    <property type="entry name" value="Lant_dehydr_N"/>
    <property type="match status" value="1"/>
</dbReference>
<protein>
    <submittedName>
        <fullName evidence="3">Nisin biosynthesis protein NisB</fullName>
    </submittedName>
</protein>
<proteinExistence type="predicted"/>
<name>A0AB37G412_STRSU</name>
<dbReference type="InterPro" id="IPR006827">
    <property type="entry name" value="Lant_deHydtase_N"/>
</dbReference>
<dbReference type="EMBL" id="CP058741">
    <property type="protein sequence ID" value="QOE27608.1"/>
    <property type="molecule type" value="Genomic_DNA"/>
</dbReference>